<dbReference type="STRING" id="53326.A0A016S014"/>
<evidence type="ECO:0000256" key="2">
    <source>
        <dbReference type="ARBA" id="ARBA00001974"/>
    </source>
</evidence>
<dbReference type="Pfam" id="PF00111">
    <property type="entry name" value="Fer2"/>
    <property type="match status" value="1"/>
</dbReference>
<dbReference type="InterPro" id="IPR036884">
    <property type="entry name" value="2Fe-2S-bd_dom_sf"/>
</dbReference>
<reference evidence="15" key="1">
    <citation type="journal article" date="2015" name="Nat. Genet.">
        <title>The genome and transcriptome of the zoonotic hookworm Ancylostoma ceylanicum identify infection-specific gene families.</title>
        <authorList>
            <person name="Schwarz E.M."/>
            <person name="Hu Y."/>
            <person name="Antoshechkin I."/>
            <person name="Miller M.M."/>
            <person name="Sternberg P.W."/>
            <person name="Aroian R.V."/>
        </authorList>
    </citation>
    <scope>NUCLEOTIDE SEQUENCE</scope>
    <source>
        <strain evidence="15">HY135</strain>
    </source>
</reference>
<dbReference type="GO" id="GO:0051537">
    <property type="term" value="F:2 iron, 2 sulfur cluster binding"/>
    <property type="evidence" value="ECO:0007669"/>
    <property type="project" value="UniProtKB-KW"/>
</dbReference>
<keyword evidence="10" id="KW-0411">Iron-sulfur</keyword>
<dbReference type="Pfam" id="PF00941">
    <property type="entry name" value="FAD_binding_5"/>
    <property type="match status" value="1"/>
</dbReference>
<evidence type="ECO:0000259" key="13">
    <source>
        <dbReference type="PROSITE" id="PS51085"/>
    </source>
</evidence>
<dbReference type="EMBL" id="JARK01001667">
    <property type="protein sequence ID" value="EYB83677.1"/>
    <property type="molecule type" value="Genomic_DNA"/>
</dbReference>
<evidence type="ECO:0000256" key="4">
    <source>
        <dbReference type="ARBA" id="ARBA00022630"/>
    </source>
</evidence>
<dbReference type="InterPro" id="IPR012675">
    <property type="entry name" value="Beta-grasp_dom_sf"/>
</dbReference>
<evidence type="ECO:0000256" key="5">
    <source>
        <dbReference type="ARBA" id="ARBA00022714"/>
    </source>
</evidence>
<dbReference type="Pfam" id="PF01799">
    <property type="entry name" value="Fer2_2"/>
    <property type="match status" value="1"/>
</dbReference>
<organism evidence="14 15">
    <name type="scientific">Ancylostoma ceylanicum</name>
    <dbReference type="NCBI Taxonomy" id="53326"/>
    <lineage>
        <taxon>Eukaryota</taxon>
        <taxon>Metazoa</taxon>
        <taxon>Ecdysozoa</taxon>
        <taxon>Nematoda</taxon>
        <taxon>Chromadorea</taxon>
        <taxon>Rhabditida</taxon>
        <taxon>Rhabditina</taxon>
        <taxon>Rhabditomorpha</taxon>
        <taxon>Strongyloidea</taxon>
        <taxon>Ancylostomatidae</taxon>
        <taxon>Ancylostomatinae</taxon>
        <taxon>Ancylostoma</taxon>
    </lineage>
</organism>
<dbReference type="Gene3D" id="3.30.465.10">
    <property type="match status" value="1"/>
</dbReference>
<name>A0A016S014_9BILA</name>
<evidence type="ECO:0000256" key="1">
    <source>
        <dbReference type="ARBA" id="ARBA00001924"/>
    </source>
</evidence>
<dbReference type="SUPFAM" id="SSF56176">
    <property type="entry name" value="FAD-binding/transporter-associated domain-like"/>
    <property type="match status" value="1"/>
</dbReference>
<comment type="cofactor">
    <cofactor evidence="1">
        <name>Mo-molybdopterin</name>
        <dbReference type="ChEBI" id="CHEBI:71302"/>
    </cofactor>
</comment>
<evidence type="ECO:0000256" key="8">
    <source>
        <dbReference type="ARBA" id="ARBA00023002"/>
    </source>
</evidence>
<dbReference type="PANTHER" id="PTHR45444">
    <property type="entry name" value="XANTHINE DEHYDROGENASE"/>
    <property type="match status" value="1"/>
</dbReference>
<dbReference type="InterPro" id="IPR016169">
    <property type="entry name" value="FAD-bd_PCMH_sub2"/>
</dbReference>
<gene>
    <name evidence="14" type="primary">Acey_s0331.g2723</name>
    <name evidence="14" type="ORF">Y032_0331g2723</name>
</gene>
<dbReference type="InterPro" id="IPR016208">
    <property type="entry name" value="Ald_Oxase/xanthine_DH-like"/>
</dbReference>
<accession>A0A016S014</accession>
<evidence type="ECO:0000256" key="3">
    <source>
        <dbReference type="ARBA" id="ARBA00006849"/>
    </source>
</evidence>
<dbReference type="InterPro" id="IPR036318">
    <property type="entry name" value="FAD-bd_PCMH-like_sf"/>
</dbReference>
<dbReference type="InterPro" id="IPR006058">
    <property type="entry name" value="2Fe2S_fd_BS"/>
</dbReference>
<dbReference type="InterPro" id="IPR001041">
    <property type="entry name" value="2Fe-2S_ferredoxin-type"/>
</dbReference>
<evidence type="ECO:0000313" key="15">
    <source>
        <dbReference type="Proteomes" id="UP000024635"/>
    </source>
</evidence>
<keyword evidence="9" id="KW-0408">Iron</keyword>
<comment type="caution">
    <text evidence="14">The sequence shown here is derived from an EMBL/GenBank/DDBJ whole genome shotgun (WGS) entry which is preliminary data.</text>
</comment>
<dbReference type="GO" id="GO:0016491">
    <property type="term" value="F:oxidoreductase activity"/>
    <property type="evidence" value="ECO:0007669"/>
    <property type="project" value="UniProtKB-KW"/>
</dbReference>
<evidence type="ECO:0000256" key="7">
    <source>
        <dbReference type="ARBA" id="ARBA00022827"/>
    </source>
</evidence>
<dbReference type="AlphaFoldDB" id="A0A016S014"/>
<sequence length="478" mass="52685">MLTQKLQSPIFAVSETIDCTMECTTIHLNVNGKYVKAENVDPETNLAYFLRSELGLTGTKWGCEEGACGACTVAVGKWDPALKKARYTAVNACLYPLYMAHHRLVLTVEGIGNTKKLHPIQERIARGHGTQCGFCAPGFVMSAYALLRNNPNPSIREINQAIKGNLCRCTGYRPIVEALQSFSEGGCCNGINGTGKCPCKQSNSLDREKLVTFDDFPKFDESQEILFPPQFIINAEETDIFLRGPRVELYAPLDFQKFEHYLESNKDAKVISSGLITRLTTSTAADCGRPKWLSTHRLSTLDQVLAFDKEFSSGASLSISEFVNLVDQYCEPGISRPIGKLFDKYSSLQVMNLASWVGAFCTGSSDISSLFLALNPSLTIRDTKGVHEIRRISELVDENGRVKLGRSQFVIAMKFPRSEEGLQLFTFKQGARPGADSTIVNCVAALHVNERVESARVSFSFGSRPILAGKLSKRLCGK</sequence>
<dbReference type="GO" id="GO:0005506">
    <property type="term" value="F:iron ion binding"/>
    <property type="evidence" value="ECO:0007669"/>
    <property type="project" value="InterPro"/>
</dbReference>
<proteinExistence type="inferred from homology"/>
<feature type="domain" description="2Fe-2S ferredoxin-type" evidence="13">
    <location>
        <begin position="24"/>
        <end position="111"/>
    </location>
</feature>
<evidence type="ECO:0000256" key="11">
    <source>
        <dbReference type="ARBA" id="ARBA00023027"/>
    </source>
</evidence>
<dbReference type="GO" id="GO:0050660">
    <property type="term" value="F:flavin adenine dinucleotide binding"/>
    <property type="evidence" value="ECO:0007669"/>
    <property type="project" value="InterPro"/>
</dbReference>
<keyword evidence="6" id="KW-0479">Metal-binding</keyword>
<dbReference type="PROSITE" id="PS00197">
    <property type="entry name" value="2FE2S_FER_1"/>
    <property type="match status" value="1"/>
</dbReference>
<comment type="similarity">
    <text evidence="3">Belongs to the xanthine dehydrogenase family.</text>
</comment>
<keyword evidence="7" id="KW-0274">FAD</keyword>
<dbReference type="SUPFAM" id="SSF54292">
    <property type="entry name" value="2Fe-2S ferredoxin-like"/>
    <property type="match status" value="1"/>
</dbReference>
<keyword evidence="11" id="KW-0520">NAD</keyword>
<dbReference type="Proteomes" id="UP000024635">
    <property type="component" value="Unassembled WGS sequence"/>
</dbReference>
<evidence type="ECO:0000256" key="6">
    <source>
        <dbReference type="ARBA" id="ARBA00022723"/>
    </source>
</evidence>
<dbReference type="FunFam" id="1.10.150.120:FF:000008">
    <property type="entry name" value="Probable aldehyde oxidase gad-3"/>
    <property type="match status" value="1"/>
</dbReference>
<dbReference type="InterPro" id="IPR002888">
    <property type="entry name" value="2Fe-2S-bd"/>
</dbReference>
<dbReference type="Gene3D" id="3.10.20.30">
    <property type="match status" value="1"/>
</dbReference>
<dbReference type="FunFam" id="3.10.20.30:FF:000012">
    <property type="entry name" value="Xanthine dehydrogenase/oxidase"/>
    <property type="match status" value="1"/>
</dbReference>
<protein>
    <recommendedName>
        <fullName evidence="13">2Fe-2S ferredoxin-type domain-containing protein</fullName>
    </recommendedName>
</protein>
<keyword evidence="5" id="KW-0001">2Fe-2S</keyword>
<evidence type="ECO:0000256" key="9">
    <source>
        <dbReference type="ARBA" id="ARBA00023004"/>
    </source>
</evidence>
<evidence type="ECO:0000256" key="12">
    <source>
        <dbReference type="ARBA" id="ARBA00034078"/>
    </source>
</evidence>
<dbReference type="InterPro" id="IPR002346">
    <property type="entry name" value="Mopterin_DH_FAD-bd"/>
</dbReference>
<dbReference type="Gene3D" id="1.10.150.120">
    <property type="entry name" value="[2Fe-2S]-binding domain"/>
    <property type="match status" value="1"/>
</dbReference>
<comment type="cofactor">
    <cofactor evidence="2">
        <name>FAD</name>
        <dbReference type="ChEBI" id="CHEBI:57692"/>
    </cofactor>
</comment>
<dbReference type="PANTHER" id="PTHR45444:SF3">
    <property type="entry name" value="XANTHINE DEHYDROGENASE"/>
    <property type="match status" value="1"/>
</dbReference>
<dbReference type="OrthoDB" id="8300278at2759"/>
<evidence type="ECO:0000256" key="10">
    <source>
        <dbReference type="ARBA" id="ARBA00023014"/>
    </source>
</evidence>
<dbReference type="PROSITE" id="PS51085">
    <property type="entry name" value="2FE2S_FER_2"/>
    <property type="match status" value="1"/>
</dbReference>
<keyword evidence="15" id="KW-1185">Reference proteome</keyword>
<keyword evidence="4" id="KW-0285">Flavoprotein</keyword>
<keyword evidence="8" id="KW-0560">Oxidoreductase</keyword>
<dbReference type="SUPFAM" id="SSF47741">
    <property type="entry name" value="CO dehydrogenase ISP C-domain like"/>
    <property type="match status" value="1"/>
</dbReference>
<evidence type="ECO:0000313" key="14">
    <source>
        <dbReference type="EMBL" id="EYB83677.1"/>
    </source>
</evidence>
<dbReference type="InterPro" id="IPR036010">
    <property type="entry name" value="2Fe-2S_ferredoxin-like_sf"/>
</dbReference>
<comment type="cofactor">
    <cofactor evidence="12">
        <name>[2Fe-2S] cluster</name>
        <dbReference type="ChEBI" id="CHEBI:190135"/>
    </cofactor>
</comment>
<dbReference type="CDD" id="cd00207">
    <property type="entry name" value="fer2"/>
    <property type="match status" value="1"/>
</dbReference>